<proteinExistence type="predicted"/>
<sequence>MSLYFLLGSLTHDGQRMLHGNSNLITDRTRDLNISGAEILGQYAVLGRYDFVMMVEADDNDAVARLSLELGMRTGLHLETLPAIPIGFMGDGPPPDPADQEEPVRLTPEFTPEDGPGDE</sequence>
<dbReference type="Pfam" id="PF08734">
    <property type="entry name" value="GYD"/>
    <property type="match status" value="1"/>
</dbReference>
<evidence type="ECO:0000313" key="2">
    <source>
        <dbReference type="EMBL" id="SUZ90897.1"/>
    </source>
</evidence>
<protein>
    <recommendedName>
        <fullName evidence="3">GYD domain superfamily</fullName>
    </recommendedName>
</protein>
<gene>
    <name evidence="2" type="ORF">METZ01_LOCUS43751</name>
</gene>
<organism evidence="2">
    <name type="scientific">marine metagenome</name>
    <dbReference type="NCBI Taxonomy" id="408172"/>
    <lineage>
        <taxon>unclassified sequences</taxon>
        <taxon>metagenomes</taxon>
        <taxon>ecological metagenomes</taxon>
    </lineage>
</organism>
<evidence type="ECO:0000256" key="1">
    <source>
        <dbReference type="SAM" id="MobiDB-lite"/>
    </source>
</evidence>
<dbReference type="InterPro" id="IPR014845">
    <property type="entry name" value="GYD/TTHA1554"/>
</dbReference>
<feature type="region of interest" description="Disordered" evidence="1">
    <location>
        <begin position="86"/>
        <end position="119"/>
    </location>
</feature>
<dbReference type="AlphaFoldDB" id="A0A381RLV7"/>
<accession>A0A381RLV7</accession>
<reference evidence="2" key="1">
    <citation type="submission" date="2018-05" db="EMBL/GenBank/DDBJ databases">
        <authorList>
            <person name="Lanie J.A."/>
            <person name="Ng W.-L."/>
            <person name="Kazmierczak K.M."/>
            <person name="Andrzejewski T.M."/>
            <person name="Davidsen T.M."/>
            <person name="Wayne K.J."/>
            <person name="Tettelin H."/>
            <person name="Glass J.I."/>
            <person name="Rusch D."/>
            <person name="Podicherti R."/>
            <person name="Tsui H.-C.T."/>
            <person name="Winkler M.E."/>
        </authorList>
    </citation>
    <scope>NUCLEOTIDE SEQUENCE</scope>
</reference>
<name>A0A381RLV7_9ZZZZ</name>
<dbReference type="EMBL" id="UINC01001932">
    <property type="protein sequence ID" value="SUZ90897.1"/>
    <property type="molecule type" value="Genomic_DNA"/>
</dbReference>
<evidence type="ECO:0008006" key="3">
    <source>
        <dbReference type="Google" id="ProtNLM"/>
    </source>
</evidence>